<evidence type="ECO:0000256" key="5">
    <source>
        <dbReference type="SAM" id="Phobius"/>
    </source>
</evidence>
<gene>
    <name evidence="7" type="ORF">RDB_LOCUS51993</name>
</gene>
<dbReference type="PROSITE" id="PS50865">
    <property type="entry name" value="ZF_MYND_2"/>
    <property type="match status" value="1"/>
</dbReference>
<evidence type="ECO:0000256" key="3">
    <source>
        <dbReference type="ARBA" id="ARBA00022833"/>
    </source>
</evidence>
<feature type="domain" description="MYND-type" evidence="6">
    <location>
        <begin position="426"/>
        <end position="472"/>
    </location>
</feature>
<evidence type="ECO:0000259" key="6">
    <source>
        <dbReference type="PROSITE" id="PS50865"/>
    </source>
</evidence>
<dbReference type="AlphaFoldDB" id="A0A8H3BBJ0"/>
<evidence type="ECO:0000256" key="1">
    <source>
        <dbReference type="ARBA" id="ARBA00022723"/>
    </source>
</evidence>
<keyword evidence="2 4" id="KW-0863">Zinc-finger</keyword>
<evidence type="ECO:0000256" key="4">
    <source>
        <dbReference type="PROSITE-ProRule" id="PRU00134"/>
    </source>
</evidence>
<evidence type="ECO:0000313" key="7">
    <source>
        <dbReference type="EMBL" id="CAE6452573.1"/>
    </source>
</evidence>
<keyword evidence="5" id="KW-0472">Membrane</keyword>
<dbReference type="SUPFAM" id="SSF144232">
    <property type="entry name" value="HIT/MYND zinc finger-like"/>
    <property type="match status" value="1"/>
</dbReference>
<comment type="caution">
    <text evidence="7">The sequence shown here is derived from an EMBL/GenBank/DDBJ whole genome shotgun (WGS) entry which is preliminary data.</text>
</comment>
<keyword evidence="5" id="KW-0812">Transmembrane</keyword>
<evidence type="ECO:0000256" key="2">
    <source>
        <dbReference type="ARBA" id="ARBA00022771"/>
    </source>
</evidence>
<proteinExistence type="predicted"/>
<name>A0A8H3BBJ0_9AGAM</name>
<dbReference type="Proteomes" id="UP000663853">
    <property type="component" value="Unassembled WGS sequence"/>
</dbReference>
<reference evidence="7" key="1">
    <citation type="submission" date="2021-01" db="EMBL/GenBank/DDBJ databases">
        <authorList>
            <person name="Kaushik A."/>
        </authorList>
    </citation>
    <scope>NUCLEOTIDE SEQUENCE</scope>
    <source>
        <strain evidence="7">AG6-10EEA</strain>
    </source>
</reference>
<dbReference type="EMBL" id="CAJMXA010001151">
    <property type="protein sequence ID" value="CAE6452573.1"/>
    <property type="molecule type" value="Genomic_DNA"/>
</dbReference>
<accession>A0A8H3BBJ0</accession>
<evidence type="ECO:0000313" key="8">
    <source>
        <dbReference type="Proteomes" id="UP000663853"/>
    </source>
</evidence>
<keyword evidence="3" id="KW-0862">Zinc</keyword>
<sequence length="482" mass="55826">MQTIVTTSRKIASPLSYEYGFLCFRLLAVTVTVCLLDRWDELDTILNANQDWDLAVHVLLSELIAPSVIDQLNALNDGADCDWCLGWSTPPHNCRQLPLLPRPDALVLYHLIWNDRKMFLYVLASCPLPELSGLLFLFFRYFSDERNFRESSDREAMREILFELCLRYSLATTEQERQVTMPIIDAIGLDLIGYWASKPRHIDIPDSRLILNQYIKILSSGDEHLFKSREPFDMLHLVIVSGDTYSQDLFGEVVRLTLEYTWAVLLRSEEVSVPVFLQRIFTCLFLLIVPRYDNPYRLESPTQKQIIETMRQYDILDLAARLIIHHKPSQEQSSGGDPILGSVTRLFLKLSETVPQPDLARCFEGYVPEWWKVNEHLYALAYQILTPNSPAYRDHYVRCMKTWSRVAYRLGLEQAIDDFAYEPCSNGRCPDAHIPGGRFVCAGCAITLYCDSRCQAMHWRFGDHALPHRKMCYKPTRVWIQP</sequence>
<dbReference type="GO" id="GO:0008270">
    <property type="term" value="F:zinc ion binding"/>
    <property type="evidence" value="ECO:0007669"/>
    <property type="project" value="UniProtKB-KW"/>
</dbReference>
<keyword evidence="5" id="KW-1133">Transmembrane helix</keyword>
<dbReference type="Gene3D" id="6.10.140.2220">
    <property type="match status" value="1"/>
</dbReference>
<protein>
    <recommendedName>
        <fullName evidence="6">MYND-type domain-containing protein</fullName>
    </recommendedName>
</protein>
<organism evidence="7 8">
    <name type="scientific">Rhizoctonia solani</name>
    <dbReference type="NCBI Taxonomy" id="456999"/>
    <lineage>
        <taxon>Eukaryota</taxon>
        <taxon>Fungi</taxon>
        <taxon>Dikarya</taxon>
        <taxon>Basidiomycota</taxon>
        <taxon>Agaricomycotina</taxon>
        <taxon>Agaricomycetes</taxon>
        <taxon>Cantharellales</taxon>
        <taxon>Ceratobasidiaceae</taxon>
        <taxon>Rhizoctonia</taxon>
    </lineage>
</organism>
<feature type="transmembrane region" description="Helical" evidence="5">
    <location>
        <begin position="118"/>
        <end position="142"/>
    </location>
</feature>
<dbReference type="InterPro" id="IPR002893">
    <property type="entry name" value="Znf_MYND"/>
</dbReference>
<keyword evidence="1" id="KW-0479">Metal-binding</keyword>